<evidence type="ECO:0000313" key="2">
    <source>
        <dbReference type="Proteomes" id="UP000189681"/>
    </source>
</evidence>
<gene>
    <name evidence="1" type="ORF">AYP45_17165</name>
</gene>
<comment type="caution">
    <text evidence="1">The sequence shown here is derived from an EMBL/GenBank/DDBJ whole genome shotgun (WGS) entry which is preliminary data.</text>
</comment>
<dbReference type="Proteomes" id="UP000189681">
    <property type="component" value="Unassembled WGS sequence"/>
</dbReference>
<accession>A0A1V4APJ5</accession>
<sequence>MDVNIEYFGYLLQDPNVPNATRLQKSFVKEYPNTIATSCLNNIASLFLKNDDETLSLGIEGYFKRIANGIL</sequence>
<dbReference type="STRING" id="1004156.AYP45_17165"/>
<reference evidence="1 2" key="1">
    <citation type="journal article" date="2017" name="Water Res.">
        <title>Discovery and metagenomic analysis of an anammox bacterial enrichment related to Candidatus "Brocadia caroliniensis" in a full-scale glycerol-fed nitritation-denitritation separate centrate treatment process.</title>
        <authorList>
            <person name="Park H."/>
            <person name="Brotto A.C."/>
            <person name="van Loosdrecht M.C."/>
            <person name="Chandran K."/>
        </authorList>
    </citation>
    <scope>NUCLEOTIDE SEQUENCE [LARGE SCALE GENOMIC DNA]</scope>
    <source>
        <strain evidence="1">26THWARD</strain>
    </source>
</reference>
<dbReference type="AlphaFoldDB" id="A0A1V4APJ5"/>
<proteinExistence type="predicted"/>
<name>A0A1V4APJ5_9BACT</name>
<organism evidence="1 2">
    <name type="scientific">Candidatus Brocadia carolinensis</name>
    <dbReference type="NCBI Taxonomy" id="1004156"/>
    <lineage>
        <taxon>Bacteria</taxon>
        <taxon>Pseudomonadati</taxon>
        <taxon>Planctomycetota</taxon>
        <taxon>Candidatus Brocadiia</taxon>
        <taxon>Candidatus Brocadiales</taxon>
        <taxon>Candidatus Brocadiaceae</taxon>
        <taxon>Candidatus Brocadia</taxon>
    </lineage>
</organism>
<protein>
    <submittedName>
        <fullName evidence="1">Uncharacterized protein</fullName>
    </submittedName>
</protein>
<evidence type="ECO:0000313" key="1">
    <source>
        <dbReference type="EMBL" id="OOP55031.1"/>
    </source>
</evidence>
<dbReference type="EMBL" id="AYTS01000191">
    <property type="protein sequence ID" value="OOP55031.1"/>
    <property type="molecule type" value="Genomic_DNA"/>
</dbReference>